<accession>A0ABS5TQV6</accession>
<feature type="region of interest" description="Disordered" evidence="7">
    <location>
        <begin position="1"/>
        <end position="29"/>
    </location>
</feature>
<evidence type="ECO:0000313" key="10">
    <source>
        <dbReference type="Proteomes" id="UP001197247"/>
    </source>
</evidence>
<dbReference type="Pfam" id="PF00326">
    <property type="entry name" value="Peptidase_S9"/>
    <property type="match status" value="1"/>
</dbReference>
<comment type="caution">
    <text evidence="9">The sequence shown here is derived from an EMBL/GenBank/DDBJ whole genome shotgun (WGS) entry which is preliminary data.</text>
</comment>
<evidence type="ECO:0000256" key="7">
    <source>
        <dbReference type="SAM" id="MobiDB-lite"/>
    </source>
</evidence>
<proteinExistence type="predicted"/>
<gene>
    <name evidence="9" type="ORF">KIH74_27510</name>
</gene>
<keyword evidence="1" id="KW-0378">Hydrolase</keyword>
<keyword evidence="2" id="KW-0645">Protease</keyword>
<protein>
    <recommendedName>
        <fullName evidence="5">Acyl-peptide hydrolase</fullName>
    </recommendedName>
    <alternativeName>
        <fullName evidence="4">Acylaminoacyl-peptidase</fullName>
    </alternativeName>
</protein>
<dbReference type="Proteomes" id="UP001197247">
    <property type="component" value="Unassembled WGS sequence"/>
</dbReference>
<keyword evidence="2" id="KW-0720">Serine protease</keyword>
<dbReference type="PRINTS" id="PR00862">
    <property type="entry name" value="PROLIGOPTASE"/>
</dbReference>
<evidence type="ECO:0000256" key="1">
    <source>
        <dbReference type="ARBA" id="ARBA00022801"/>
    </source>
</evidence>
<evidence type="ECO:0000313" key="9">
    <source>
        <dbReference type="EMBL" id="MBT0772723.1"/>
    </source>
</evidence>
<keyword evidence="10" id="KW-1185">Reference proteome</keyword>
<evidence type="ECO:0000259" key="8">
    <source>
        <dbReference type="Pfam" id="PF00326"/>
    </source>
</evidence>
<dbReference type="InterPro" id="IPR002471">
    <property type="entry name" value="Pept_S9_AS"/>
</dbReference>
<reference evidence="9 10" key="1">
    <citation type="submission" date="2021-05" db="EMBL/GenBank/DDBJ databases">
        <title>Kineosporia and Streptomyces sp. nov. two new marine actinobacteria isolated from Coral.</title>
        <authorList>
            <person name="Buangrab K."/>
            <person name="Sutthacheep M."/>
            <person name="Yeemin T."/>
            <person name="Harunari E."/>
            <person name="Igarashi Y."/>
            <person name="Kanchanasin P."/>
            <person name="Tanasupawat S."/>
            <person name="Phongsopitanun W."/>
        </authorList>
    </citation>
    <scope>NUCLEOTIDE SEQUENCE [LARGE SCALE GENOMIC DNA]</scope>
    <source>
        <strain evidence="9 10">J2-2</strain>
    </source>
</reference>
<dbReference type="InterPro" id="IPR011659">
    <property type="entry name" value="WD40"/>
</dbReference>
<dbReference type="EMBL" id="JAHBAY010000013">
    <property type="protein sequence ID" value="MBT0772723.1"/>
    <property type="molecule type" value="Genomic_DNA"/>
</dbReference>
<name>A0ABS5TQV6_9ACTN</name>
<evidence type="ECO:0000256" key="6">
    <source>
        <dbReference type="ARBA" id="ARBA00045885"/>
    </source>
</evidence>
<dbReference type="InterPro" id="IPR002470">
    <property type="entry name" value="Peptidase_S9A"/>
</dbReference>
<comment type="function">
    <text evidence="6">This enzyme catalyzes the hydrolysis of the N-terminal peptide bond of an N-acetylated peptide to generate an N-acetylated amino acid and a peptide with a free N-terminus. It preferentially cleaves off Ac-Ala, Ac-Met and Ac-Ser. Also, involved in the degradation of oxidized and glycated proteins.</text>
</comment>
<dbReference type="InterPro" id="IPR029058">
    <property type="entry name" value="AB_hydrolase_fold"/>
</dbReference>
<dbReference type="Pfam" id="PF07676">
    <property type="entry name" value="PD40"/>
    <property type="match status" value="1"/>
</dbReference>
<dbReference type="RefSeq" id="WP_214159260.1">
    <property type="nucleotide sequence ID" value="NZ_JAHBAY010000013.1"/>
</dbReference>
<dbReference type="SUPFAM" id="SSF53474">
    <property type="entry name" value="alpha/beta-Hydrolases"/>
    <property type="match status" value="1"/>
</dbReference>
<dbReference type="PANTHER" id="PTHR42776:SF27">
    <property type="entry name" value="DIPEPTIDYL PEPTIDASE FAMILY MEMBER 6"/>
    <property type="match status" value="1"/>
</dbReference>
<dbReference type="Gene3D" id="3.40.50.1820">
    <property type="entry name" value="alpha/beta hydrolase"/>
    <property type="match status" value="1"/>
</dbReference>
<dbReference type="SUPFAM" id="SSF82171">
    <property type="entry name" value="DPP6 N-terminal domain-like"/>
    <property type="match status" value="1"/>
</dbReference>
<evidence type="ECO:0000256" key="3">
    <source>
        <dbReference type="ARBA" id="ARBA00022990"/>
    </source>
</evidence>
<feature type="domain" description="Peptidase S9 prolyl oligopeptidase catalytic" evidence="8">
    <location>
        <begin position="415"/>
        <end position="620"/>
    </location>
</feature>
<sequence>MNVQESFGHDDQAGEAVPEDVYGSWSPTPDPHGTRIAFISDRGGAPSIWVKDLHSQQTQPVSPGISLARVLSISWSPDGAWLACLVAGAGSSRDEIWVVRPDGSGLRLVSGGPGRTAWLGAGSRHGWTAQGQLMVTETVGAVASAVLISPADGTRTVITSGPLVSLLDVAGDRALIRRGPRSYRTLAVCALDGSDERAVHTSVTGERGGFADLGALSPDGRHLYARTEADHDLAALVRLDLSGDGPAELLARRDHAELQRFSLSADGATAVLLWNEYGGTSAVSLLDLDSLKQDEIGPLPRDVVDDCQLLAGGKSLILAAEDWSDPRGAWTIDLVTGTTLPLTSKADGELRGSRGASYATVDTADLTRPVLRRFRGLDGLPLSGWLYRPDSPAPWPTMIHLHGGPESQERPVYNSLFQSLVSAGVAVFAPNVRGSSGFGRAFETADDVELRDGSIQDVSAAAEHLLESGVSVPGRVGLMGRSYGGYLTLAGLTWFPQLFAVGIDVCGMADLETFYRHTEPWIAAAAVSKYGDPAAHAGLLREFSPIRRIDRLRAPLLVVHGADDTNVPLEEAEQVVESLAKNDVRHQFLLFPGEGHELLDTANRVTFVRTAVDWVCEHLEVSHPPV</sequence>
<evidence type="ECO:0000256" key="5">
    <source>
        <dbReference type="ARBA" id="ARBA00032596"/>
    </source>
</evidence>
<dbReference type="PROSITE" id="PS00708">
    <property type="entry name" value="PRO_ENDOPEP_SER"/>
    <property type="match status" value="1"/>
</dbReference>
<keyword evidence="3" id="KW-0007">Acetylation</keyword>
<dbReference type="InterPro" id="IPR001375">
    <property type="entry name" value="Peptidase_S9_cat"/>
</dbReference>
<evidence type="ECO:0000256" key="2">
    <source>
        <dbReference type="ARBA" id="ARBA00022825"/>
    </source>
</evidence>
<dbReference type="PANTHER" id="PTHR42776">
    <property type="entry name" value="SERINE PEPTIDASE S9 FAMILY MEMBER"/>
    <property type="match status" value="1"/>
</dbReference>
<organism evidence="9 10">
    <name type="scientific">Kineosporia corallincola</name>
    <dbReference type="NCBI Taxonomy" id="2835133"/>
    <lineage>
        <taxon>Bacteria</taxon>
        <taxon>Bacillati</taxon>
        <taxon>Actinomycetota</taxon>
        <taxon>Actinomycetes</taxon>
        <taxon>Kineosporiales</taxon>
        <taxon>Kineosporiaceae</taxon>
        <taxon>Kineosporia</taxon>
    </lineage>
</organism>
<evidence type="ECO:0000256" key="4">
    <source>
        <dbReference type="ARBA" id="ARBA00032284"/>
    </source>
</evidence>
<dbReference type="Gene3D" id="2.120.10.30">
    <property type="entry name" value="TolB, C-terminal domain"/>
    <property type="match status" value="1"/>
</dbReference>
<dbReference type="InterPro" id="IPR011042">
    <property type="entry name" value="6-blade_b-propeller_TolB-like"/>
</dbReference>